<name>F0XVD5_AURAN</name>
<dbReference type="Pfam" id="PF05180">
    <property type="entry name" value="zf-DNL"/>
    <property type="match status" value="1"/>
</dbReference>
<feature type="non-terminal residue" evidence="6">
    <location>
        <position position="73"/>
    </location>
</feature>
<dbReference type="GO" id="GO:0050821">
    <property type="term" value="P:protein stabilization"/>
    <property type="evidence" value="ECO:0007669"/>
    <property type="project" value="TreeGrafter"/>
</dbReference>
<protein>
    <recommendedName>
        <fullName evidence="5">DNL-type domain-containing protein</fullName>
    </recommendedName>
</protein>
<gene>
    <name evidence="6" type="ORF">AURANDRAFT_17910</name>
</gene>
<evidence type="ECO:0000259" key="5">
    <source>
        <dbReference type="PROSITE" id="PS51501"/>
    </source>
</evidence>
<proteinExistence type="predicted"/>
<feature type="non-terminal residue" evidence="6">
    <location>
        <position position="1"/>
    </location>
</feature>
<evidence type="ECO:0000313" key="6">
    <source>
        <dbReference type="EMBL" id="EGB12575.1"/>
    </source>
</evidence>
<dbReference type="AlphaFoldDB" id="F0XVD5"/>
<evidence type="ECO:0000256" key="3">
    <source>
        <dbReference type="ARBA" id="ARBA00022833"/>
    </source>
</evidence>
<dbReference type="RefSeq" id="XP_009032242.1">
    <property type="nucleotide sequence ID" value="XM_009033994.1"/>
</dbReference>
<dbReference type="PANTHER" id="PTHR20922:SF13">
    <property type="entry name" value="DNL-TYPE ZINC FINGER PROTEIN"/>
    <property type="match status" value="1"/>
</dbReference>
<dbReference type="OrthoDB" id="512667at2759"/>
<feature type="domain" description="DNL-type" evidence="5">
    <location>
        <begin position="1"/>
        <end position="73"/>
    </location>
</feature>
<dbReference type="GO" id="GO:0006457">
    <property type="term" value="P:protein folding"/>
    <property type="evidence" value="ECO:0007669"/>
    <property type="project" value="TreeGrafter"/>
</dbReference>
<dbReference type="GO" id="GO:0051087">
    <property type="term" value="F:protein-folding chaperone binding"/>
    <property type="evidence" value="ECO:0007669"/>
    <property type="project" value="TreeGrafter"/>
</dbReference>
<dbReference type="GO" id="GO:0030150">
    <property type="term" value="P:protein import into mitochondrial matrix"/>
    <property type="evidence" value="ECO:0007669"/>
    <property type="project" value="TreeGrafter"/>
</dbReference>
<dbReference type="GO" id="GO:0005739">
    <property type="term" value="C:mitochondrion"/>
    <property type="evidence" value="ECO:0007669"/>
    <property type="project" value="TreeGrafter"/>
</dbReference>
<evidence type="ECO:0000256" key="4">
    <source>
        <dbReference type="PROSITE-ProRule" id="PRU00834"/>
    </source>
</evidence>
<dbReference type="OMA" id="VRCENCQ"/>
<dbReference type="InParanoid" id="F0XVD5"/>
<dbReference type="KEGG" id="aaf:AURANDRAFT_17910"/>
<keyword evidence="7" id="KW-1185">Reference proteome</keyword>
<reference evidence="6 7" key="1">
    <citation type="journal article" date="2011" name="Proc. Natl. Acad. Sci. U.S.A.">
        <title>Niche of harmful alga Aureococcus anophagefferens revealed through ecogenomics.</title>
        <authorList>
            <person name="Gobler C.J."/>
            <person name="Berry D.L."/>
            <person name="Dyhrman S.T."/>
            <person name="Wilhelm S.W."/>
            <person name="Salamov A."/>
            <person name="Lobanov A.V."/>
            <person name="Zhang Y."/>
            <person name="Collier J.L."/>
            <person name="Wurch L.L."/>
            <person name="Kustka A.B."/>
            <person name="Dill B.D."/>
            <person name="Shah M."/>
            <person name="VerBerkmoes N.C."/>
            <person name="Kuo A."/>
            <person name="Terry A."/>
            <person name="Pangilinan J."/>
            <person name="Lindquist E.A."/>
            <person name="Lucas S."/>
            <person name="Paulsen I.T."/>
            <person name="Hattenrath-Lehmann T.K."/>
            <person name="Talmage S.C."/>
            <person name="Walker E.A."/>
            <person name="Koch F."/>
            <person name="Burson A.M."/>
            <person name="Marcoval M.A."/>
            <person name="Tang Y.Z."/>
            <person name="Lecleir G.R."/>
            <person name="Coyne K.J."/>
            <person name="Berg G.M."/>
            <person name="Bertrand E.M."/>
            <person name="Saito M.A."/>
            <person name="Gladyshev V.N."/>
            <person name="Grigoriev I.V."/>
        </authorList>
    </citation>
    <scope>NUCLEOTIDE SEQUENCE [LARGE SCALE GENOMIC DNA]</scope>
    <source>
        <strain evidence="7">CCMP 1984</strain>
    </source>
</reference>
<dbReference type="PANTHER" id="PTHR20922">
    <property type="entry name" value="DNL-TYPE ZINC FINGER PROTEIN"/>
    <property type="match status" value="1"/>
</dbReference>
<evidence type="ECO:0000256" key="1">
    <source>
        <dbReference type="ARBA" id="ARBA00022723"/>
    </source>
</evidence>
<evidence type="ECO:0000256" key="2">
    <source>
        <dbReference type="ARBA" id="ARBA00022771"/>
    </source>
</evidence>
<organism evidence="7">
    <name type="scientific">Aureococcus anophagefferens</name>
    <name type="common">Harmful bloom alga</name>
    <dbReference type="NCBI Taxonomy" id="44056"/>
    <lineage>
        <taxon>Eukaryota</taxon>
        <taxon>Sar</taxon>
        <taxon>Stramenopiles</taxon>
        <taxon>Ochrophyta</taxon>
        <taxon>Pelagophyceae</taxon>
        <taxon>Pelagomonadales</taxon>
        <taxon>Pelagomonadaceae</taxon>
        <taxon>Aureococcus</taxon>
    </lineage>
</organism>
<dbReference type="InterPro" id="IPR007853">
    <property type="entry name" value="Znf_DNL-typ"/>
</dbReference>
<dbReference type="GO" id="GO:0008270">
    <property type="term" value="F:zinc ion binding"/>
    <property type="evidence" value="ECO:0007669"/>
    <property type="project" value="UniProtKB-KW"/>
</dbReference>
<dbReference type="PROSITE" id="PS51501">
    <property type="entry name" value="ZF_DNL"/>
    <property type="match status" value="1"/>
</dbReference>
<sequence>LAIIFTCTVCDTRSAKKFSERSYRHGVVIVKCPGCQNHHLIADNLGFFEDDRWDVEKLAAERGDEINKVDDDN</sequence>
<dbReference type="InterPro" id="IPR024158">
    <property type="entry name" value="Mt_import_TIM15"/>
</dbReference>
<keyword evidence="1" id="KW-0479">Metal-binding</keyword>
<dbReference type="Proteomes" id="UP000002729">
    <property type="component" value="Unassembled WGS sequence"/>
</dbReference>
<keyword evidence="3" id="KW-0862">Zinc</keyword>
<accession>F0XVD5</accession>
<dbReference type="EMBL" id="GL833120">
    <property type="protein sequence ID" value="EGB12575.1"/>
    <property type="molecule type" value="Genomic_DNA"/>
</dbReference>
<dbReference type="GeneID" id="20218921"/>
<keyword evidence="2 4" id="KW-0863">Zinc-finger</keyword>
<dbReference type="eggNOG" id="KOG3277">
    <property type="taxonomic scope" value="Eukaryota"/>
</dbReference>
<evidence type="ECO:0000313" key="7">
    <source>
        <dbReference type="Proteomes" id="UP000002729"/>
    </source>
</evidence>